<proteinExistence type="predicted"/>
<dbReference type="AlphaFoldDB" id="A0A1T3NIV7"/>
<accession>A0A1T3NIV7</accession>
<comment type="caution">
    <text evidence="1">The sequence shown here is derived from an EMBL/GenBank/DDBJ whole genome shotgun (WGS) entry which is preliminary data.</text>
</comment>
<protein>
    <submittedName>
        <fullName evidence="1">Uncharacterized protein</fullName>
    </submittedName>
</protein>
<organism evidence="1 2">
    <name type="scientific">Embleya scabrispora</name>
    <dbReference type="NCBI Taxonomy" id="159449"/>
    <lineage>
        <taxon>Bacteria</taxon>
        <taxon>Bacillati</taxon>
        <taxon>Actinomycetota</taxon>
        <taxon>Actinomycetes</taxon>
        <taxon>Kitasatosporales</taxon>
        <taxon>Streptomycetaceae</taxon>
        <taxon>Embleya</taxon>
    </lineage>
</organism>
<evidence type="ECO:0000313" key="1">
    <source>
        <dbReference type="EMBL" id="OPC76521.1"/>
    </source>
</evidence>
<dbReference type="Proteomes" id="UP000190037">
    <property type="component" value="Unassembled WGS sequence"/>
</dbReference>
<dbReference type="STRING" id="159449.B4N89_46770"/>
<reference evidence="1 2" key="1">
    <citation type="submission" date="2017-03" db="EMBL/GenBank/DDBJ databases">
        <title>Draft genome sequence of Streptomyces scabrisporus NF3, endophyte isolated from Amphipterygium adstringens.</title>
        <authorList>
            <person name="Vazquez M."/>
            <person name="Ceapa C.D."/>
            <person name="Rodriguez Luna D."/>
            <person name="Sanchez Esquivel S."/>
        </authorList>
    </citation>
    <scope>NUCLEOTIDE SEQUENCE [LARGE SCALE GENOMIC DNA]</scope>
    <source>
        <strain evidence="1 2">NF3</strain>
    </source>
</reference>
<sequence length="73" mass="8182">MVDYAERWPAVDLTALLTHSIAQGRRARVLLVARPAGLWWQTLAQYLDRHLDLDSETLPLPPLAEEPSPVHSG</sequence>
<gene>
    <name evidence="1" type="ORF">B4N89_46770</name>
</gene>
<dbReference type="EMBL" id="MWQN01000006">
    <property type="protein sequence ID" value="OPC76521.1"/>
    <property type="molecule type" value="Genomic_DNA"/>
</dbReference>
<name>A0A1T3NIV7_9ACTN</name>
<evidence type="ECO:0000313" key="2">
    <source>
        <dbReference type="Proteomes" id="UP000190037"/>
    </source>
</evidence>
<keyword evidence="2" id="KW-1185">Reference proteome</keyword>